<gene>
    <name evidence="3" type="ORF">KZZ10_03505</name>
</gene>
<sequence length="328" mass="34790">MHRRTVLAHALQTALALGVTALPSALFAQSAYPNKQIRFVVPFAAGGGGDAVARLLAQRLGEQIGESIAVENKAGAGGIIGSSFVLKSPPDGYMVLNMSSTYAIQAAIGKNLNFDPIKDMQPIIMVSRDPVVMIVRTSSALNNAKDLISAAKAKPGKLTHGSAGIGSIAHLGTEELAFLMGISLVHVPYKGSSQAFSDLIGGNVDMMLTSATFASPYIKSGRVKALGIAGKERLPNLPDVQTFEEQGIKGYDVVDWKAVAGPKGMPAEAVKFLNVELNKVLQHKSVTERFSAEGTTSVGGTPEHLLQTIVSDIERWKRVIKEANIKFE</sequence>
<dbReference type="InterPro" id="IPR005064">
    <property type="entry name" value="BUG"/>
</dbReference>
<reference evidence="3" key="1">
    <citation type="submission" date="2021-07" db="EMBL/GenBank/DDBJ databases">
        <title>New genus and species of the family Alcaligenaceae.</title>
        <authorList>
            <person name="Hahn M.W."/>
        </authorList>
    </citation>
    <scope>NUCLEOTIDE SEQUENCE</scope>
    <source>
        <strain evidence="3">LF4-65</strain>
    </source>
</reference>
<dbReference type="AlphaFoldDB" id="A0A953T3S0"/>
<dbReference type="PANTHER" id="PTHR42928">
    <property type="entry name" value="TRICARBOXYLATE-BINDING PROTEIN"/>
    <property type="match status" value="1"/>
</dbReference>
<dbReference type="Pfam" id="PF03401">
    <property type="entry name" value="TctC"/>
    <property type="match status" value="1"/>
</dbReference>
<dbReference type="PIRSF" id="PIRSF017082">
    <property type="entry name" value="YflP"/>
    <property type="match status" value="1"/>
</dbReference>
<accession>A0A953T3S0</accession>
<organism evidence="3 4">
    <name type="scientific">Zwartia hollandica</name>
    <dbReference type="NCBI Taxonomy" id="324606"/>
    <lineage>
        <taxon>Bacteria</taxon>
        <taxon>Pseudomonadati</taxon>
        <taxon>Pseudomonadota</taxon>
        <taxon>Betaproteobacteria</taxon>
        <taxon>Burkholderiales</taxon>
        <taxon>Alcaligenaceae</taxon>
        <taxon>Zwartia</taxon>
    </lineage>
</organism>
<comment type="similarity">
    <text evidence="1">Belongs to the UPF0065 (bug) family.</text>
</comment>
<name>A0A953T3S0_9BURK</name>
<dbReference type="SUPFAM" id="SSF53850">
    <property type="entry name" value="Periplasmic binding protein-like II"/>
    <property type="match status" value="1"/>
</dbReference>
<evidence type="ECO:0000256" key="1">
    <source>
        <dbReference type="ARBA" id="ARBA00006987"/>
    </source>
</evidence>
<dbReference type="Proteomes" id="UP000739565">
    <property type="component" value="Unassembled WGS sequence"/>
</dbReference>
<proteinExistence type="inferred from homology"/>
<protein>
    <submittedName>
        <fullName evidence="3">Tripartite tricarboxylate transporter substrate binding protein</fullName>
    </submittedName>
</protein>
<dbReference type="PANTHER" id="PTHR42928:SF5">
    <property type="entry name" value="BLR1237 PROTEIN"/>
    <property type="match status" value="1"/>
</dbReference>
<dbReference type="EMBL" id="JAHXRI010000006">
    <property type="protein sequence ID" value="MBZ1349701.1"/>
    <property type="molecule type" value="Genomic_DNA"/>
</dbReference>
<evidence type="ECO:0000313" key="4">
    <source>
        <dbReference type="Proteomes" id="UP000739565"/>
    </source>
</evidence>
<dbReference type="InterPro" id="IPR042100">
    <property type="entry name" value="Bug_dom1"/>
</dbReference>
<keyword evidence="2" id="KW-0732">Signal</keyword>
<evidence type="ECO:0000313" key="3">
    <source>
        <dbReference type="EMBL" id="MBZ1349701.1"/>
    </source>
</evidence>
<feature type="chain" id="PRO_5036890481" evidence="2">
    <location>
        <begin position="29"/>
        <end position="328"/>
    </location>
</feature>
<dbReference type="Gene3D" id="3.40.190.10">
    <property type="entry name" value="Periplasmic binding protein-like II"/>
    <property type="match status" value="1"/>
</dbReference>
<feature type="signal peptide" evidence="2">
    <location>
        <begin position="1"/>
        <end position="28"/>
    </location>
</feature>
<keyword evidence="4" id="KW-1185">Reference proteome</keyword>
<evidence type="ECO:0000256" key="2">
    <source>
        <dbReference type="SAM" id="SignalP"/>
    </source>
</evidence>
<dbReference type="RefSeq" id="WP_259660125.1">
    <property type="nucleotide sequence ID" value="NZ_JAHXRI010000006.1"/>
</dbReference>
<dbReference type="Gene3D" id="3.40.190.150">
    <property type="entry name" value="Bordetella uptake gene, domain 1"/>
    <property type="match status" value="1"/>
</dbReference>
<comment type="caution">
    <text evidence="3">The sequence shown here is derived from an EMBL/GenBank/DDBJ whole genome shotgun (WGS) entry which is preliminary data.</text>
</comment>